<feature type="transmembrane region" description="Helical" evidence="2">
    <location>
        <begin position="394"/>
        <end position="416"/>
    </location>
</feature>
<dbReference type="EMBL" id="CP060825">
    <property type="protein sequence ID" value="QNP64171.1"/>
    <property type="molecule type" value="Genomic_DNA"/>
</dbReference>
<protein>
    <submittedName>
        <fullName evidence="3">YibE/F family protein</fullName>
    </submittedName>
</protein>
<proteinExistence type="predicted"/>
<feature type="compositionally biased region" description="Basic and acidic residues" evidence="1">
    <location>
        <begin position="103"/>
        <end position="113"/>
    </location>
</feature>
<dbReference type="PANTHER" id="PTHR41771">
    <property type="entry name" value="MEMBRANE PROTEIN-RELATED"/>
    <property type="match status" value="1"/>
</dbReference>
<reference evidence="3 4" key="1">
    <citation type="submission" date="2020-08" db="EMBL/GenBank/DDBJ databases">
        <title>A novel species.</title>
        <authorList>
            <person name="Gao J."/>
        </authorList>
    </citation>
    <scope>NUCLEOTIDE SEQUENCE [LARGE SCALE GENOMIC DNA]</scope>
    <source>
        <strain evidence="3 4">CRPJ-33</strain>
    </source>
</reference>
<dbReference type="RefSeq" id="WP_187741315.1">
    <property type="nucleotide sequence ID" value="NZ_CP060825.1"/>
</dbReference>
<keyword evidence="4" id="KW-1185">Reference proteome</keyword>
<keyword evidence="2" id="KW-1133">Transmembrane helix</keyword>
<organism evidence="3 4">
    <name type="scientific">Streptomyces genisteinicus</name>
    <dbReference type="NCBI Taxonomy" id="2768068"/>
    <lineage>
        <taxon>Bacteria</taxon>
        <taxon>Bacillati</taxon>
        <taxon>Actinomycetota</taxon>
        <taxon>Actinomycetes</taxon>
        <taxon>Kitasatosporales</taxon>
        <taxon>Streptomycetaceae</taxon>
        <taxon>Streptomyces</taxon>
    </lineage>
</organism>
<evidence type="ECO:0000256" key="1">
    <source>
        <dbReference type="SAM" id="MobiDB-lite"/>
    </source>
</evidence>
<keyword evidence="2" id="KW-0812">Transmembrane</keyword>
<accession>A0A7H0HUF5</accession>
<feature type="region of interest" description="Disordered" evidence="1">
    <location>
        <begin position="420"/>
        <end position="444"/>
    </location>
</feature>
<evidence type="ECO:0000256" key="2">
    <source>
        <dbReference type="SAM" id="Phobius"/>
    </source>
</evidence>
<sequence length="444" mass="46143">MTSSPQNPEPHGHDHGHVHSHGPAAPVSQHLRKVIAAVLIPFATAVVVGLAVLWPGGTPGHERSGVGFDRQTEQGRVVSVERVDCKDVNAAQVPPTGDTSTPEGREAVESQRGDCGRATVEVVTGKDKGRTFVEIVQPDAPRQLKQGQGVVVAYAPDAPEDLQYSVTDVDRDFPIALLAGIFALVVVVVGRMRGVMALIALAASFAVLTLFILPAILQGSNPLVVAIVGASAIMLIALYLCHGVNARTSVAVLGTLISLLLIGLLGSLFIGWASLSGNTDDNTGLIKGLYPEIDMSGLLLAGVIIGSLGVLDDVTVTQTSAVWELHRADPGMGPRALYRSAIRIGRDHIASVVNTLVLAYAGAALPLLLLFSIAQSSVGTVATSELVAEEIVRTLIGSIGLVASVPVTTALAALVVSADRPQDRPGDTSAAAPARGGRGRRRKR</sequence>
<keyword evidence="2" id="KW-0472">Membrane</keyword>
<dbReference type="KEGG" id="sgj:IAG43_15520"/>
<gene>
    <name evidence="3" type="ORF">IAG43_15520</name>
</gene>
<dbReference type="PANTHER" id="PTHR41771:SF1">
    <property type="entry name" value="MEMBRANE PROTEIN"/>
    <property type="match status" value="1"/>
</dbReference>
<evidence type="ECO:0000313" key="3">
    <source>
        <dbReference type="EMBL" id="QNP64171.1"/>
    </source>
</evidence>
<evidence type="ECO:0000313" key="4">
    <source>
        <dbReference type="Proteomes" id="UP000516230"/>
    </source>
</evidence>
<feature type="region of interest" description="Disordered" evidence="1">
    <location>
        <begin position="1"/>
        <end position="25"/>
    </location>
</feature>
<feature type="transmembrane region" description="Helical" evidence="2">
    <location>
        <begin position="34"/>
        <end position="54"/>
    </location>
</feature>
<feature type="transmembrane region" description="Helical" evidence="2">
    <location>
        <begin position="173"/>
        <end position="190"/>
    </location>
</feature>
<dbReference type="InterPro" id="IPR012507">
    <property type="entry name" value="YibE_F"/>
</dbReference>
<feature type="transmembrane region" description="Helical" evidence="2">
    <location>
        <begin position="293"/>
        <end position="311"/>
    </location>
</feature>
<feature type="region of interest" description="Disordered" evidence="1">
    <location>
        <begin position="90"/>
        <end position="113"/>
    </location>
</feature>
<dbReference type="Proteomes" id="UP000516230">
    <property type="component" value="Chromosome"/>
</dbReference>
<dbReference type="AlphaFoldDB" id="A0A7H0HUF5"/>
<feature type="transmembrane region" description="Helical" evidence="2">
    <location>
        <begin position="349"/>
        <end position="374"/>
    </location>
</feature>
<name>A0A7H0HUF5_9ACTN</name>
<feature type="transmembrane region" description="Helical" evidence="2">
    <location>
        <begin position="197"/>
        <end position="217"/>
    </location>
</feature>
<feature type="transmembrane region" description="Helical" evidence="2">
    <location>
        <begin position="223"/>
        <end position="241"/>
    </location>
</feature>
<feature type="transmembrane region" description="Helical" evidence="2">
    <location>
        <begin position="250"/>
        <end position="273"/>
    </location>
</feature>
<dbReference type="Pfam" id="PF07907">
    <property type="entry name" value="YibE_F"/>
    <property type="match status" value="1"/>
</dbReference>